<proteinExistence type="inferred from homology"/>
<keyword evidence="4" id="KW-0805">Transcription regulation</keyword>
<keyword evidence="2" id="KW-0032">Aminotransferase</keyword>
<dbReference type="SMART" id="SM00345">
    <property type="entry name" value="HTH_GNTR"/>
    <property type="match status" value="1"/>
</dbReference>
<dbReference type="PATRIC" id="fig|1140003.3.peg.1513"/>
<keyword evidence="6" id="KW-0804">Transcription</keyword>
<keyword evidence="5" id="KW-0238">DNA-binding</keyword>
<dbReference type="SUPFAM" id="SSF46785">
    <property type="entry name" value="Winged helix' DNA-binding domain"/>
    <property type="match status" value="1"/>
</dbReference>
<dbReference type="Gene3D" id="3.90.1150.10">
    <property type="entry name" value="Aspartate Aminotransferase, domain 1"/>
    <property type="match status" value="1"/>
</dbReference>
<dbReference type="PANTHER" id="PTHR46577:SF2">
    <property type="entry name" value="TRANSCRIPTIONAL REGULATORY PROTEIN"/>
    <property type="match status" value="1"/>
</dbReference>
<dbReference type="SUPFAM" id="SSF53383">
    <property type="entry name" value="PLP-dependent transferases"/>
    <property type="match status" value="1"/>
</dbReference>
<comment type="similarity">
    <text evidence="1">In the C-terminal section; belongs to the class-I pyridoxal-phosphate-dependent aminotransferase family.</text>
</comment>
<comment type="caution">
    <text evidence="8">The sequence shown here is derived from an EMBL/GenBank/DDBJ whole genome shotgun (WGS) entry which is preliminary data.</text>
</comment>
<dbReference type="PANTHER" id="PTHR46577">
    <property type="entry name" value="HTH-TYPE TRANSCRIPTIONAL REGULATORY PROTEIN GABR"/>
    <property type="match status" value="1"/>
</dbReference>
<dbReference type="GO" id="GO:0008483">
    <property type="term" value="F:transaminase activity"/>
    <property type="evidence" value="ECO:0007669"/>
    <property type="project" value="UniProtKB-KW"/>
</dbReference>
<dbReference type="CDD" id="cd07377">
    <property type="entry name" value="WHTH_GntR"/>
    <property type="match status" value="1"/>
</dbReference>
<dbReference type="EMBL" id="ASWO01000003">
    <property type="protein sequence ID" value="EOT86268.1"/>
    <property type="molecule type" value="Genomic_DNA"/>
</dbReference>
<reference evidence="8 9" key="1">
    <citation type="submission" date="2013-03" db="EMBL/GenBank/DDBJ databases">
        <title>The Genome Sequence of Enterococcus sulfureus ATCC_49903 (PacBio/Illumina hybrid assembly).</title>
        <authorList>
            <consortium name="The Broad Institute Genomics Platform"/>
            <consortium name="The Broad Institute Genome Sequencing Center for Infectious Disease"/>
            <person name="Earl A."/>
            <person name="Russ C."/>
            <person name="Gilmore M."/>
            <person name="Surin D."/>
            <person name="Walker B."/>
            <person name="Young S."/>
            <person name="Zeng Q."/>
            <person name="Gargeya S."/>
            <person name="Fitzgerald M."/>
            <person name="Haas B."/>
            <person name="Abouelleil A."/>
            <person name="Allen A.W."/>
            <person name="Alvarado L."/>
            <person name="Arachchi H.M."/>
            <person name="Berlin A.M."/>
            <person name="Chapman S.B."/>
            <person name="Gainer-Dewar J."/>
            <person name="Goldberg J."/>
            <person name="Griggs A."/>
            <person name="Gujja S."/>
            <person name="Hansen M."/>
            <person name="Howarth C."/>
            <person name="Imamovic A."/>
            <person name="Ireland A."/>
            <person name="Larimer J."/>
            <person name="McCowan C."/>
            <person name="Murphy C."/>
            <person name="Pearson M."/>
            <person name="Poon T.W."/>
            <person name="Priest M."/>
            <person name="Roberts A."/>
            <person name="Saif S."/>
            <person name="Shea T."/>
            <person name="Sisk P."/>
            <person name="Sykes S."/>
            <person name="Wortman J."/>
            <person name="Nusbaum C."/>
            <person name="Birren B."/>
        </authorList>
    </citation>
    <scope>NUCLEOTIDE SEQUENCE [LARGE SCALE GENOMIC DNA]</scope>
    <source>
        <strain evidence="8 9">ATCC 49903</strain>
    </source>
</reference>
<dbReference type="Gene3D" id="3.40.640.10">
    <property type="entry name" value="Type I PLP-dependent aspartate aminotransferase-like (Major domain)"/>
    <property type="match status" value="1"/>
</dbReference>
<dbReference type="InterPro" id="IPR051446">
    <property type="entry name" value="HTH_trans_reg/aminotransferase"/>
</dbReference>
<dbReference type="InterPro" id="IPR015421">
    <property type="entry name" value="PyrdxlP-dep_Trfase_major"/>
</dbReference>
<dbReference type="InterPro" id="IPR004839">
    <property type="entry name" value="Aminotransferase_I/II_large"/>
</dbReference>
<dbReference type="eggNOG" id="COG1167">
    <property type="taxonomic scope" value="Bacteria"/>
</dbReference>
<dbReference type="AlphaFoldDB" id="S0KNR1"/>
<dbReference type="InterPro" id="IPR015424">
    <property type="entry name" value="PyrdxlP-dep_Trfase"/>
</dbReference>
<dbReference type="Gene3D" id="1.10.10.10">
    <property type="entry name" value="Winged helix-like DNA-binding domain superfamily/Winged helix DNA-binding domain"/>
    <property type="match status" value="1"/>
</dbReference>
<keyword evidence="2" id="KW-0808">Transferase</keyword>
<dbReference type="Pfam" id="PF00392">
    <property type="entry name" value="GntR"/>
    <property type="match status" value="1"/>
</dbReference>
<dbReference type="Pfam" id="PF00155">
    <property type="entry name" value="Aminotran_1_2"/>
    <property type="match status" value="1"/>
</dbReference>
<dbReference type="Proteomes" id="UP000015961">
    <property type="component" value="Unassembled WGS sequence"/>
</dbReference>
<evidence type="ECO:0000256" key="6">
    <source>
        <dbReference type="ARBA" id="ARBA00023163"/>
    </source>
</evidence>
<dbReference type="GO" id="GO:0030170">
    <property type="term" value="F:pyridoxal phosphate binding"/>
    <property type="evidence" value="ECO:0007669"/>
    <property type="project" value="InterPro"/>
</dbReference>
<dbReference type="OrthoDB" id="9802328at2"/>
<organism evidence="8 9">
    <name type="scientific">Enterococcus sulfureus ATCC 49903</name>
    <dbReference type="NCBI Taxonomy" id="1140003"/>
    <lineage>
        <taxon>Bacteria</taxon>
        <taxon>Bacillati</taxon>
        <taxon>Bacillota</taxon>
        <taxon>Bacilli</taxon>
        <taxon>Lactobacillales</taxon>
        <taxon>Enterococcaceae</taxon>
        <taxon>Enterococcus</taxon>
    </lineage>
</organism>
<evidence type="ECO:0000313" key="9">
    <source>
        <dbReference type="Proteomes" id="UP000015961"/>
    </source>
</evidence>
<protein>
    <recommendedName>
        <fullName evidence="7">HTH gntR-type domain-containing protein</fullName>
    </recommendedName>
</protein>
<evidence type="ECO:0000256" key="3">
    <source>
        <dbReference type="ARBA" id="ARBA00022898"/>
    </source>
</evidence>
<evidence type="ECO:0000256" key="1">
    <source>
        <dbReference type="ARBA" id="ARBA00005384"/>
    </source>
</evidence>
<dbReference type="InterPro" id="IPR036388">
    <property type="entry name" value="WH-like_DNA-bd_sf"/>
</dbReference>
<evidence type="ECO:0000256" key="4">
    <source>
        <dbReference type="ARBA" id="ARBA00023015"/>
    </source>
</evidence>
<accession>S0KNR1</accession>
<name>S0KNR1_9ENTE</name>
<dbReference type="InterPro" id="IPR000524">
    <property type="entry name" value="Tscrpt_reg_HTH_GntR"/>
</dbReference>
<dbReference type="GO" id="GO:0003677">
    <property type="term" value="F:DNA binding"/>
    <property type="evidence" value="ECO:0007669"/>
    <property type="project" value="UniProtKB-KW"/>
</dbReference>
<evidence type="ECO:0000256" key="2">
    <source>
        <dbReference type="ARBA" id="ARBA00022576"/>
    </source>
</evidence>
<keyword evidence="9" id="KW-1185">Reference proteome</keyword>
<feature type="domain" description="HTH gntR-type" evidence="7">
    <location>
        <begin position="4"/>
        <end position="72"/>
    </location>
</feature>
<sequence>MTKKPLYRNIMEYYIHEIETGQLLPGERLLPERAIAKYFSVNRSTVVRALDELQSLGWITRKQGSGTKVADGQLGNRRSPLSWLQNTQYVKQKQEDPYLTKLKQQKNLPDTLDLFSGDLPDTLIPDFSFPAMSWETILKQEQQTTTAGYAPLLDTLLTHVHQRISPALKIDQLMITSGATQGLSLILQTLLAPGSCVATEDPSFLFALPFFATLNIHLKGLPQDSEGILPTALENLCQQQKIDLLYLNPTHQNPTGRTMSLNRRKQIVKICQMYHIPIVEDDVFGELNFTTPPTKFIELAPEQVIYLGSLSKLFSPLIHIGWIIAPKRLITSFLQTKEKTELTTDIFPQLFATVALNDPSYTPKQIQLLEQLEKRSQQFTHFLDTFSEWEYQKIEGGIYYWITYTKRKLTRKDWQLFLDQQILLAPAFLFSHDTIACRINYTRMNTQDFKIFQTRFSDITTQLGKDDLI</sequence>
<evidence type="ECO:0000256" key="5">
    <source>
        <dbReference type="ARBA" id="ARBA00023125"/>
    </source>
</evidence>
<dbReference type="STRING" id="1140003.OMY_01566"/>
<keyword evidence="3" id="KW-0663">Pyridoxal phosphate</keyword>
<evidence type="ECO:0000259" key="7">
    <source>
        <dbReference type="PROSITE" id="PS50949"/>
    </source>
</evidence>
<dbReference type="InterPro" id="IPR036390">
    <property type="entry name" value="WH_DNA-bd_sf"/>
</dbReference>
<dbReference type="InterPro" id="IPR015422">
    <property type="entry name" value="PyrdxlP-dep_Trfase_small"/>
</dbReference>
<dbReference type="CDD" id="cd00609">
    <property type="entry name" value="AAT_like"/>
    <property type="match status" value="1"/>
</dbReference>
<dbReference type="RefSeq" id="WP_016186005.1">
    <property type="nucleotide sequence ID" value="NZ_ASWO01000003.1"/>
</dbReference>
<evidence type="ECO:0000313" key="8">
    <source>
        <dbReference type="EMBL" id="EOT86268.1"/>
    </source>
</evidence>
<dbReference type="PROSITE" id="PS50949">
    <property type="entry name" value="HTH_GNTR"/>
    <property type="match status" value="1"/>
</dbReference>
<gene>
    <name evidence="8" type="ORF">I573_01023</name>
</gene>
<dbReference type="GO" id="GO:0003700">
    <property type="term" value="F:DNA-binding transcription factor activity"/>
    <property type="evidence" value="ECO:0007669"/>
    <property type="project" value="InterPro"/>
</dbReference>